<dbReference type="Proteomes" id="UP000293781">
    <property type="component" value="Unassembled WGS sequence"/>
</dbReference>
<sequence>MQRVSHSNCDDPARQPVKRAGSWAVEGIVDLAPGARSMNTNEAAETLGVSPRELRMFLRNTFRAVGSGNCHRFAPADLPTLREELRHWKETGKPDATRPTRDEAVWSEDGPVLLEDLSDPEVRNKVRRIAAEQEALLELRLLAAGLHITQRA</sequence>
<evidence type="ECO:0000313" key="2">
    <source>
        <dbReference type="Proteomes" id="UP000293781"/>
    </source>
</evidence>
<evidence type="ECO:0000313" key="1">
    <source>
        <dbReference type="EMBL" id="RZT77958.1"/>
    </source>
</evidence>
<dbReference type="InterPro" id="IPR009061">
    <property type="entry name" value="DNA-bd_dom_put_sf"/>
</dbReference>
<dbReference type="AlphaFoldDB" id="A0A4Q7UCK7"/>
<gene>
    <name evidence="1" type="ORF">EV382_1134</name>
</gene>
<accession>A0A4Q7UCK7</accession>
<dbReference type="EMBL" id="SHKK01000001">
    <property type="protein sequence ID" value="RZT77958.1"/>
    <property type="molecule type" value="Genomic_DNA"/>
</dbReference>
<protein>
    <submittedName>
        <fullName evidence="1">Uncharacterized protein</fullName>
    </submittedName>
</protein>
<reference evidence="1 2" key="1">
    <citation type="submission" date="2019-02" db="EMBL/GenBank/DDBJ databases">
        <title>Sequencing the genomes of 1000 actinobacteria strains.</title>
        <authorList>
            <person name="Klenk H.-P."/>
        </authorList>
    </citation>
    <scope>NUCLEOTIDE SEQUENCE [LARGE SCALE GENOMIC DNA]</scope>
    <source>
        <strain evidence="1 2">DSM 45888</strain>
    </source>
</reference>
<organism evidence="1 2">
    <name type="scientific">Micromonospora violae</name>
    <dbReference type="NCBI Taxonomy" id="1278207"/>
    <lineage>
        <taxon>Bacteria</taxon>
        <taxon>Bacillati</taxon>
        <taxon>Actinomycetota</taxon>
        <taxon>Actinomycetes</taxon>
        <taxon>Micromonosporales</taxon>
        <taxon>Micromonosporaceae</taxon>
        <taxon>Micromonospora</taxon>
    </lineage>
</organism>
<proteinExistence type="predicted"/>
<keyword evidence="2" id="KW-1185">Reference proteome</keyword>
<dbReference type="SUPFAM" id="SSF46955">
    <property type="entry name" value="Putative DNA-binding domain"/>
    <property type="match status" value="1"/>
</dbReference>
<name>A0A4Q7UCK7_9ACTN</name>
<comment type="caution">
    <text evidence="1">The sequence shown here is derived from an EMBL/GenBank/DDBJ whole genome shotgun (WGS) entry which is preliminary data.</text>
</comment>